<dbReference type="Gene3D" id="2.60.120.260">
    <property type="entry name" value="Galactose-binding domain-like"/>
    <property type="match status" value="1"/>
</dbReference>
<dbReference type="PROSITE" id="PS50022">
    <property type="entry name" value="FA58C_3"/>
    <property type="match status" value="1"/>
</dbReference>
<evidence type="ECO:0000313" key="2">
    <source>
        <dbReference type="EMBL" id="MBL1102584.1"/>
    </source>
</evidence>
<dbReference type="InterPro" id="IPR000421">
    <property type="entry name" value="FA58C"/>
</dbReference>
<protein>
    <submittedName>
        <fullName evidence="2">Discoidin domain-containing protein</fullName>
    </submittedName>
</protein>
<dbReference type="Proteomes" id="UP000634229">
    <property type="component" value="Unassembled WGS sequence"/>
</dbReference>
<accession>A0ABS1NRK4</accession>
<feature type="domain" description="F5/8 type C" evidence="1">
    <location>
        <begin position="255"/>
        <end position="396"/>
    </location>
</feature>
<dbReference type="InterPro" id="IPR008979">
    <property type="entry name" value="Galactose-bd-like_sf"/>
</dbReference>
<comment type="caution">
    <text evidence="2">The sequence shown here is derived from an EMBL/GenBank/DDBJ whole genome shotgun (WGS) entry which is preliminary data.</text>
</comment>
<evidence type="ECO:0000313" key="3">
    <source>
        <dbReference type="Proteomes" id="UP000634229"/>
    </source>
</evidence>
<reference evidence="2 3" key="1">
    <citation type="submission" date="2021-01" db="EMBL/GenBank/DDBJ databases">
        <title>WGS of actinomycetes isolated from Thailand.</title>
        <authorList>
            <person name="Thawai C."/>
        </authorList>
    </citation>
    <scope>NUCLEOTIDE SEQUENCE [LARGE SCALE GENOMIC DNA]</scope>
    <source>
        <strain evidence="2 3">CA1R205</strain>
    </source>
</reference>
<dbReference type="RefSeq" id="WP_201883144.1">
    <property type="nucleotide sequence ID" value="NZ_JAERRF010000051.1"/>
</dbReference>
<organism evidence="2 3">
    <name type="scientific">Streptomyces coffeae</name>
    <dbReference type="NCBI Taxonomy" id="621382"/>
    <lineage>
        <taxon>Bacteria</taxon>
        <taxon>Bacillati</taxon>
        <taxon>Actinomycetota</taxon>
        <taxon>Actinomycetes</taxon>
        <taxon>Kitasatosporales</taxon>
        <taxon>Streptomycetaceae</taxon>
        <taxon>Streptomyces</taxon>
    </lineage>
</organism>
<dbReference type="EMBL" id="JAERRF010000051">
    <property type="protein sequence ID" value="MBL1102584.1"/>
    <property type="molecule type" value="Genomic_DNA"/>
</dbReference>
<name>A0ABS1NRK4_9ACTN</name>
<dbReference type="Pfam" id="PF00754">
    <property type="entry name" value="F5_F8_type_C"/>
    <property type="match status" value="1"/>
</dbReference>
<gene>
    <name evidence="2" type="ORF">JK363_39510</name>
</gene>
<proteinExistence type="predicted"/>
<dbReference type="SUPFAM" id="SSF49785">
    <property type="entry name" value="Galactose-binding domain-like"/>
    <property type="match status" value="1"/>
</dbReference>
<keyword evidence="3" id="KW-1185">Reference proteome</keyword>
<sequence>MATATEPPLLTYALEPKLLPVSTPIKPSPGKLEIAATAAGDVYCDSITIRIPIGPGEEDLTTDKTITARLESDNPGVPDAWPVEQRLEAGDTILAVRFQPNLTVRILAGTRLTLHIADFDVNEEIGTAQITITELTSPTSTGPYPERTTSREVNKGPAGFYLRNLAPDHIAVENGEAVVLTWETSGGTTYRMYWDHLSEALSIGDTAWRSPALTRTTGFMLQASAETRSGRSLILQTLTTAVTVTNQDLAARDLAVNGTLDIGNGPGTATTNLGFSTDEHGVKHLPSSMTDGNRNTYYWSALHPKVDDWVMVDLGSERQITKIEIYFGATTGFTLPSCDLQHSTDRTQWHKHTTIPAGRPEYTSGTIAQTARYVRLKMNAAQTYRIAIRSFEITTVLRGATITPTSTVIHGNLVVKGTILAENDVTVDKDHVLNVNWINSAGGDTKPITIRDDVTVTATKTLRTNLIRAANNTNPIKIQDQLTVEGTLTANNALTVQGTLTANNALTVKGTLTTSGALTANGAIQANGNLTVASGKTLAVQGELSATGPTKLFGNFYRKYWSQQSTKPKQATPWTAKAPTDGILFGAIEIFDRTGSNDNIGAKGRLVIRVGSSDFWATAPILRQTGAGAGIYTLTVAVGKGDDISCYLWLDNFSVVWEKFAIELTWCPLGENRTIF</sequence>
<evidence type="ECO:0000259" key="1">
    <source>
        <dbReference type="PROSITE" id="PS50022"/>
    </source>
</evidence>